<dbReference type="Gene3D" id="2.60.40.790">
    <property type="match status" value="1"/>
</dbReference>
<dbReference type="CDD" id="cd06464">
    <property type="entry name" value="ACD_sHsps-like"/>
    <property type="match status" value="1"/>
</dbReference>
<dbReference type="PANTHER" id="PTHR11527">
    <property type="entry name" value="HEAT-SHOCK PROTEIN 20 FAMILY MEMBER"/>
    <property type="match status" value="1"/>
</dbReference>
<dbReference type="InterPro" id="IPR002068">
    <property type="entry name" value="A-crystallin/Hsp20_dom"/>
</dbReference>
<evidence type="ECO:0000313" key="4">
    <source>
        <dbReference type="EMBL" id="WIY00390.1"/>
    </source>
</evidence>
<dbReference type="KEGG" id="amog:QRX60_41080"/>
<evidence type="ECO:0000313" key="5">
    <source>
        <dbReference type="Proteomes" id="UP001239397"/>
    </source>
</evidence>
<evidence type="ECO:0000259" key="3">
    <source>
        <dbReference type="PROSITE" id="PS01031"/>
    </source>
</evidence>
<dbReference type="InterPro" id="IPR031107">
    <property type="entry name" value="Small_HSP"/>
</dbReference>
<accession>A0A9Y2NJR9</accession>
<dbReference type="Pfam" id="PF00011">
    <property type="entry name" value="HSP20"/>
    <property type="match status" value="1"/>
</dbReference>
<dbReference type="InterPro" id="IPR008978">
    <property type="entry name" value="HSP20-like_chaperone"/>
</dbReference>
<feature type="domain" description="SHSP" evidence="3">
    <location>
        <begin position="24"/>
        <end position="135"/>
    </location>
</feature>
<organism evidence="4 5">
    <name type="scientific">Amycolatopsis mongoliensis</name>
    <dbReference type="NCBI Taxonomy" id="715475"/>
    <lineage>
        <taxon>Bacteria</taxon>
        <taxon>Bacillati</taxon>
        <taxon>Actinomycetota</taxon>
        <taxon>Actinomycetes</taxon>
        <taxon>Pseudonocardiales</taxon>
        <taxon>Pseudonocardiaceae</taxon>
        <taxon>Amycolatopsis</taxon>
    </lineage>
</organism>
<keyword evidence="5" id="KW-1185">Reference proteome</keyword>
<dbReference type="PROSITE" id="PS01031">
    <property type="entry name" value="SHSP"/>
    <property type="match status" value="1"/>
</dbReference>
<name>A0A9Y2NJR9_9PSEU</name>
<evidence type="ECO:0000256" key="1">
    <source>
        <dbReference type="PROSITE-ProRule" id="PRU00285"/>
    </source>
</evidence>
<sequence>MTSLLPRTGTRVPVLSDLFDAAWPFGEHNLVRIEEVAEEGKYVVRAELPGFDPEKNVHVSAEHGLLTISAIREARTEHKGRSEFRYGSFTRTVTLPKGAETTKIAAVYHNGILEVTVPVTKPEADKQVEIPIKKD</sequence>
<dbReference type="Proteomes" id="UP001239397">
    <property type="component" value="Chromosome"/>
</dbReference>
<comment type="similarity">
    <text evidence="1 2">Belongs to the small heat shock protein (HSP20) family.</text>
</comment>
<dbReference type="SUPFAM" id="SSF49764">
    <property type="entry name" value="HSP20-like chaperones"/>
    <property type="match status" value="1"/>
</dbReference>
<reference evidence="4 5" key="1">
    <citation type="submission" date="2023-06" db="EMBL/GenBank/DDBJ databases">
        <authorList>
            <person name="Oyuntsetseg B."/>
            <person name="Kim S.B."/>
        </authorList>
    </citation>
    <scope>NUCLEOTIDE SEQUENCE [LARGE SCALE GENOMIC DNA]</scope>
    <source>
        <strain evidence="4 5">4-36</strain>
    </source>
</reference>
<dbReference type="AlphaFoldDB" id="A0A9Y2NJR9"/>
<gene>
    <name evidence="4" type="ORF">QRX60_41080</name>
</gene>
<proteinExistence type="inferred from homology"/>
<protein>
    <submittedName>
        <fullName evidence="4">Hsp20/alpha crystallin family protein</fullName>
    </submittedName>
</protein>
<dbReference type="RefSeq" id="WP_285996857.1">
    <property type="nucleotide sequence ID" value="NZ_CP127295.1"/>
</dbReference>
<dbReference type="EMBL" id="CP127295">
    <property type="protein sequence ID" value="WIY00390.1"/>
    <property type="molecule type" value="Genomic_DNA"/>
</dbReference>
<evidence type="ECO:0000256" key="2">
    <source>
        <dbReference type="RuleBase" id="RU003616"/>
    </source>
</evidence>